<dbReference type="Pfam" id="PF07963">
    <property type="entry name" value="N_methyl"/>
    <property type="match status" value="1"/>
</dbReference>
<dbReference type="PANTHER" id="PTHR30093">
    <property type="entry name" value="GENERAL SECRETION PATHWAY PROTEIN G"/>
    <property type="match status" value="1"/>
</dbReference>
<keyword evidence="1" id="KW-1133">Transmembrane helix</keyword>
<dbReference type="Proteomes" id="UP000318296">
    <property type="component" value="Unassembled WGS sequence"/>
</dbReference>
<organism evidence="2 3">
    <name type="scientific">Candidatus Berkelbacteria bacterium Licking1014_96</name>
    <dbReference type="NCBI Taxonomy" id="2017149"/>
    <lineage>
        <taxon>Bacteria</taxon>
        <taxon>Candidatus Berkelbacteria</taxon>
    </lineage>
</organism>
<dbReference type="SUPFAM" id="SSF54523">
    <property type="entry name" value="Pili subunits"/>
    <property type="match status" value="1"/>
</dbReference>
<evidence type="ECO:0000256" key="1">
    <source>
        <dbReference type="SAM" id="Phobius"/>
    </source>
</evidence>
<dbReference type="AlphaFoldDB" id="A0A554LF28"/>
<proteinExistence type="predicted"/>
<gene>
    <name evidence="2" type="ORF">CEN92_245</name>
</gene>
<dbReference type="EMBL" id="VMGH01000034">
    <property type="protein sequence ID" value="TSC91491.1"/>
    <property type="molecule type" value="Genomic_DNA"/>
</dbReference>
<sequence>MRKEKGFTLIELLVVIAIIGILAILIFLALQKAQAAARDSQRKAFARDITTAEAMYYDTNKKYVEPGSLGDLIGQWPPVCPDGQAATCPSDTKASWNNATVPNPNYTKGFKVSVTLERDGSKGFECSESGCKDTEI</sequence>
<dbReference type="NCBIfam" id="TIGR02532">
    <property type="entry name" value="IV_pilin_GFxxxE"/>
    <property type="match status" value="1"/>
</dbReference>
<keyword evidence="1" id="KW-0812">Transmembrane</keyword>
<evidence type="ECO:0000313" key="2">
    <source>
        <dbReference type="EMBL" id="TSC91491.1"/>
    </source>
</evidence>
<feature type="transmembrane region" description="Helical" evidence="1">
    <location>
        <begin position="12"/>
        <end position="30"/>
    </location>
</feature>
<accession>A0A554LF28</accession>
<dbReference type="Gene3D" id="3.30.700.10">
    <property type="entry name" value="Glycoprotein, Type 4 Pilin"/>
    <property type="match status" value="1"/>
</dbReference>
<evidence type="ECO:0000313" key="3">
    <source>
        <dbReference type="Proteomes" id="UP000318296"/>
    </source>
</evidence>
<dbReference type="PROSITE" id="PS00409">
    <property type="entry name" value="PROKAR_NTER_METHYL"/>
    <property type="match status" value="1"/>
</dbReference>
<comment type="caution">
    <text evidence="2">The sequence shown here is derived from an EMBL/GenBank/DDBJ whole genome shotgun (WGS) entry which is preliminary data.</text>
</comment>
<dbReference type="InterPro" id="IPR012902">
    <property type="entry name" value="N_methyl_site"/>
</dbReference>
<protein>
    <submittedName>
        <fullName evidence="2">Prepilin-type N-terminal cleavage/methylation domain-containing protein</fullName>
    </submittedName>
</protein>
<reference evidence="2 3" key="1">
    <citation type="submission" date="2017-07" db="EMBL/GenBank/DDBJ databases">
        <title>Mechanisms for carbon and nitrogen cycling indicate functional differentiation within the Candidate Phyla Radiation.</title>
        <authorList>
            <person name="Danczak R.E."/>
            <person name="Johnston M.D."/>
            <person name="Kenah C."/>
            <person name="Slattery M."/>
            <person name="Wrighton K.C."/>
            <person name="Wilkins M.J."/>
        </authorList>
    </citation>
    <scope>NUCLEOTIDE SEQUENCE [LARGE SCALE GENOMIC DNA]</scope>
    <source>
        <strain evidence="2">Licking1014_96</strain>
    </source>
</reference>
<name>A0A554LF28_9BACT</name>
<keyword evidence="1" id="KW-0472">Membrane</keyword>
<dbReference type="InterPro" id="IPR045584">
    <property type="entry name" value="Pilin-like"/>
</dbReference>